<feature type="compositionally biased region" description="Basic residues" evidence="2">
    <location>
        <begin position="590"/>
        <end position="599"/>
    </location>
</feature>
<accession>A0A6L2K0G4</accession>
<feature type="region of interest" description="Disordered" evidence="2">
    <location>
        <begin position="580"/>
        <end position="600"/>
    </location>
</feature>
<keyword evidence="1" id="KW-0175">Coiled coil</keyword>
<proteinExistence type="predicted"/>
<dbReference type="EMBL" id="BKCJ010001628">
    <property type="protein sequence ID" value="GEU42871.1"/>
    <property type="molecule type" value="Genomic_DNA"/>
</dbReference>
<reference evidence="3" key="1">
    <citation type="journal article" date="2019" name="Sci. Rep.">
        <title>Draft genome of Tanacetum cinerariifolium, the natural source of mosquito coil.</title>
        <authorList>
            <person name="Yamashiro T."/>
            <person name="Shiraishi A."/>
            <person name="Satake H."/>
            <person name="Nakayama K."/>
        </authorList>
    </citation>
    <scope>NUCLEOTIDE SEQUENCE</scope>
</reference>
<feature type="coiled-coil region" evidence="1">
    <location>
        <begin position="274"/>
        <end position="331"/>
    </location>
</feature>
<comment type="caution">
    <text evidence="3">The sequence shown here is derived from an EMBL/GenBank/DDBJ whole genome shotgun (WGS) entry which is preliminary data.</text>
</comment>
<feature type="region of interest" description="Disordered" evidence="2">
    <location>
        <begin position="106"/>
        <end position="125"/>
    </location>
</feature>
<dbReference type="AlphaFoldDB" id="A0A6L2K0G4"/>
<sequence>MFLNPFLCLIGMSSNYNLDEDTYPTFLHDDETGMNLFAFIQVTDPTKVKVRERKHAKGEARLLDSTVGRVVSLLPISLSRAESELKTEIAMGVRIIADENVVIERPKRPRKKRQSVTDSSGSSHPPNWCRGCGDLAYGTSLVSTTPEYESGVLANSITGLNIRTIGASERFVISLDSSHHFSTNASGAEGDSIISSAVVPPVMTEAMVTFHAVNIPPDLKMVKENTTGPSYFAIVQCGYHSSSLSKCEVRMRTEYCLSERRRLESECEKQAGLLKAKDDKVENLKAQLLLKEAEAIEKIRAVEIDAMKQRNVALKNEKESLDGKVAELQSSIAAKDLEVEDLNIIVSSLRSQKDGLVDQVHALETTCFGLRNKISAKLDTDLLEMALHLEEKFYPHLLTTISGRRWLLTHGLKLTVVKCLNSQECLSALGAAISRAIEKGMQDGLSVDIDHGKASRSLADVVAYNPAVEADYNFSIQRLHENPLVDPLSIENLIGEADTSNGMPTTTATTTALSTTFASANSVPPITIEDYEIVGKRKPRKGQNRIKTGQKQEACRSREKFKAVTVERARKTEQNAKRMARNANTVKSHSSFKRKKKRKGLEVHLQESSTTRVISAYYLKLWCTGTMDANRLITIEG</sequence>
<name>A0A6L2K0G4_TANCI</name>
<feature type="compositionally biased region" description="Polar residues" evidence="2">
    <location>
        <begin position="116"/>
        <end position="125"/>
    </location>
</feature>
<evidence type="ECO:0000256" key="2">
    <source>
        <dbReference type="SAM" id="MobiDB-lite"/>
    </source>
</evidence>
<evidence type="ECO:0000256" key="1">
    <source>
        <dbReference type="SAM" id="Coils"/>
    </source>
</evidence>
<gene>
    <name evidence="3" type="ORF">Tci_014849</name>
</gene>
<protein>
    <submittedName>
        <fullName evidence="3">Transposase (Putative), gypsy type</fullName>
    </submittedName>
</protein>
<organism evidence="3">
    <name type="scientific">Tanacetum cinerariifolium</name>
    <name type="common">Dalmatian daisy</name>
    <name type="synonym">Chrysanthemum cinerariifolium</name>
    <dbReference type="NCBI Taxonomy" id="118510"/>
    <lineage>
        <taxon>Eukaryota</taxon>
        <taxon>Viridiplantae</taxon>
        <taxon>Streptophyta</taxon>
        <taxon>Embryophyta</taxon>
        <taxon>Tracheophyta</taxon>
        <taxon>Spermatophyta</taxon>
        <taxon>Magnoliopsida</taxon>
        <taxon>eudicotyledons</taxon>
        <taxon>Gunneridae</taxon>
        <taxon>Pentapetalae</taxon>
        <taxon>asterids</taxon>
        <taxon>campanulids</taxon>
        <taxon>Asterales</taxon>
        <taxon>Asteraceae</taxon>
        <taxon>Asteroideae</taxon>
        <taxon>Anthemideae</taxon>
        <taxon>Anthemidinae</taxon>
        <taxon>Tanacetum</taxon>
    </lineage>
</organism>
<evidence type="ECO:0000313" key="3">
    <source>
        <dbReference type="EMBL" id="GEU42871.1"/>
    </source>
</evidence>